<feature type="region of interest" description="Disordered" evidence="1">
    <location>
        <begin position="152"/>
        <end position="183"/>
    </location>
</feature>
<dbReference type="RefSeq" id="WP_010899650.1">
    <property type="nucleotide sequence ID" value="NC_002570.2"/>
</dbReference>
<dbReference type="HOGENOM" id="CLU_128644_0_0_9"/>
<feature type="compositionally biased region" description="Low complexity" evidence="1">
    <location>
        <begin position="156"/>
        <end position="170"/>
    </location>
</feature>
<dbReference type="STRING" id="272558.gene:10729434"/>
<dbReference type="eggNOG" id="COG5437">
    <property type="taxonomic scope" value="Bacteria"/>
</dbReference>
<evidence type="ECO:0000313" key="3">
    <source>
        <dbReference type="Proteomes" id="UP000001258"/>
    </source>
</evidence>
<keyword evidence="3" id="KW-1185">Reference proteome</keyword>
<accession>Q9K752</accession>
<dbReference type="InterPro" id="IPR011855">
    <property type="entry name" value="Phgtail_TP901_1"/>
</dbReference>
<proteinExistence type="predicted"/>
<dbReference type="PIR" id="A84090">
    <property type="entry name" value="A84090"/>
</dbReference>
<dbReference type="Pfam" id="PF06199">
    <property type="entry name" value="Phage_tail_2"/>
    <property type="match status" value="1"/>
</dbReference>
<dbReference type="PRINTS" id="PR01996">
    <property type="entry name" value="MTP1FAMILY"/>
</dbReference>
<dbReference type="OrthoDB" id="3194804at2"/>
<evidence type="ECO:0000313" key="2">
    <source>
        <dbReference type="EMBL" id="BAB07240.1"/>
    </source>
</evidence>
<dbReference type="KEGG" id="bha:BH3521"/>
<reference evidence="2 3" key="1">
    <citation type="journal article" date="2000" name="Nucleic Acids Res.">
        <title>Complete genome sequence of the alkaliphilic bacterium Bacillus halodurans and genomic sequence comparison with Bacillus subtilis.</title>
        <authorList>
            <person name="Takami H."/>
            <person name="Nakasone K."/>
            <person name="Takaki Y."/>
            <person name="Maeno G."/>
            <person name="Sasaki R."/>
            <person name="Masui N."/>
            <person name="Fuji F."/>
            <person name="Hirama C."/>
            <person name="Nakamura Y."/>
            <person name="Ogasawara N."/>
            <person name="Kuhara S."/>
            <person name="Horikoshi K."/>
        </authorList>
    </citation>
    <scope>NUCLEOTIDE SEQUENCE [LARGE SCALE GENOMIC DNA]</scope>
    <source>
        <strain evidence="3">ATCC BAA-125 / DSM 18197 / FERM 7344 / JCM 9153 / C-125</strain>
    </source>
</reference>
<dbReference type="Gene3D" id="4.10.410.40">
    <property type="match status" value="1"/>
</dbReference>
<dbReference type="NCBIfam" id="TIGR02126">
    <property type="entry name" value="phgtail_TP901_1"/>
    <property type="match status" value="1"/>
</dbReference>
<gene>
    <name evidence="2" type="ordered locus">BH3521</name>
</gene>
<dbReference type="AlphaFoldDB" id="Q9K752"/>
<evidence type="ECO:0000256" key="1">
    <source>
        <dbReference type="SAM" id="MobiDB-lite"/>
    </source>
</evidence>
<name>Q9K752_HALH5</name>
<dbReference type="EMBL" id="BA000004">
    <property type="protein sequence ID" value="BAB07240.1"/>
    <property type="molecule type" value="Genomic_DNA"/>
</dbReference>
<dbReference type="InterPro" id="IPR022344">
    <property type="entry name" value="GTA_major-tail"/>
</dbReference>
<protein>
    <submittedName>
        <fullName evidence="2">BH3521 protein</fullName>
    </submittedName>
</protein>
<feature type="compositionally biased region" description="Gly residues" evidence="1">
    <location>
        <begin position="173"/>
        <end position="183"/>
    </location>
</feature>
<dbReference type="Proteomes" id="UP000001258">
    <property type="component" value="Chromosome"/>
</dbReference>
<organism evidence="2 3">
    <name type="scientific">Halalkalibacterium halodurans (strain ATCC BAA-125 / DSM 18197 / FERM 7344 / JCM 9153 / C-125)</name>
    <name type="common">Bacillus halodurans</name>
    <dbReference type="NCBI Taxonomy" id="272558"/>
    <lineage>
        <taxon>Bacteria</taxon>
        <taxon>Bacillati</taxon>
        <taxon>Bacillota</taxon>
        <taxon>Bacilli</taxon>
        <taxon>Bacillales</taxon>
        <taxon>Bacillaceae</taxon>
        <taxon>Halalkalibacterium (ex Joshi et al. 2022)</taxon>
    </lineage>
</organism>
<sequence>MAFEDNLYCDFSGTATKAVAGKDILLAVFNSTGDKLLAVAGQQGLTINRSKDSIEVTSKDTKGGWKAKIGGMKEWSIDNDGLYVADDESHKALSKAFHDDEFVCLKVVNQKTKQALFGGIAIVTDYPIEAPFDDAVTYSISLEGNGPLVDLSDQEGGMMPGDSGMMPGDSENGDGGNGEPAGA</sequence>